<protein>
    <submittedName>
        <fullName evidence="2">Uncharacterized protein</fullName>
    </submittedName>
</protein>
<evidence type="ECO:0000313" key="2">
    <source>
        <dbReference type="EMBL" id="KKL09909.1"/>
    </source>
</evidence>
<organism evidence="2">
    <name type="scientific">marine sediment metagenome</name>
    <dbReference type="NCBI Taxonomy" id="412755"/>
    <lineage>
        <taxon>unclassified sequences</taxon>
        <taxon>metagenomes</taxon>
        <taxon>ecological metagenomes</taxon>
    </lineage>
</organism>
<keyword evidence="1" id="KW-1133">Transmembrane helix</keyword>
<dbReference type="AlphaFoldDB" id="A0A0F9AK01"/>
<dbReference type="EMBL" id="LAZR01042277">
    <property type="protein sequence ID" value="KKL09909.1"/>
    <property type="molecule type" value="Genomic_DNA"/>
</dbReference>
<keyword evidence="1" id="KW-0812">Transmembrane</keyword>
<name>A0A0F9AK01_9ZZZZ</name>
<reference evidence="2" key="1">
    <citation type="journal article" date="2015" name="Nature">
        <title>Complex archaea that bridge the gap between prokaryotes and eukaryotes.</title>
        <authorList>
            <person name="Spang A."/>
            <person name="Saw J.H."/>
            <person name="Jorgensen S.L."/>
            <person name="Zaremba-Niedzwiedzka K."/>
            <person name="Martijn J."/>
            <person name="Lind A.E."/>
            <person name="van Eijk R."/>
            <person name="Schleper C."/>
            <person name="Guy L."/>
            <person name="Ettema T.J."/>
        </authorList>
    </citation>
    <scope>NUCLEOTIDE SEQUENCE</scope>
</reference>
<accession>A0A0F9AK01</accession>
<feature type="transmembrane region" description="Helical" evidence="1">
    <location>
        <begin position="12"/>
        <end position="32"/>
    </location>
</feature>
<comment type="caution">
    <text evidence="2">The sequence shown here is derived from an EMBL/GenBank/DDBJ whole genome shotgun (WGS) entry which is preliminary data.</text>
</comment>
<evidence type="ECO:0000256" key="1">
    <source>
        <dbReference type="SAM" id="Phobius"/>
    </source>
</evidence>
<feature type="non-terminal residue" evidence="2">
    <location>
        <position position="230"/>
    </location>
</feature>
<keyword evidence="1" id="KW-0472">Membrane</keyword>
<sequence length="230" mass="25065">MYLKKNKKTEFILIISLIQILLIISLIPSFSYTINQNTFSDNGSVSTNYKPSSNYLLKLLKGFLSIKQIGFVSAQEDLNLNCCLETNNGAICQDIASEFSSSEDPNGCENPLPTGCSETALCVTGTCVFDEGLSCSANSPKGECENNNGVWESKSVAEIPECQKGACVIGRNIQLTTEKQCKLLSESSGIEMDFRAGLSEFEFSDIFESLSKGACLLDEGNCRFTTLNEC</sequence>
<gene>
    <name evidence="2" type="ORF">LCGC14_2561140</name>
</gene>
<proteinExistence type="predicted"/>